<accession>A0AAV4SWT9</accession>
<dbReference type="AlphaFoldDB" id="A0AAV4SWT9"/>
<dbReference type="Proteomes" id="UP001054945">
    <property type="component" value="Unassembled WGS sequence"/>
</dbReference>
<dbReference type="EMBL" id="BPLR01010185">
    <property type="protein sequence ID" value="GIY37596.1"/>
    <property type="molecule type" value="Genomic_DNA"/>
</dbReference>
<comment type="caution">
    <text evidence="1">The sequence shown here is derived from an EMBL/GenBank/DDBJ whole genome shotgun (WGS) entry which is preliminary data.</text>
</comment>
<evidence type="ECO:0000313" key="2">
    <source>
        <dbReference type="Proteomes" id="UP001054945"/>
    </source>
</evidence>
<evidence type="ECO:0000313" key="1">
    <source>
        <dbReference type="EMBL" id="GIY37596.1"/>
    </source>
</evidence>
<name>A0AAV4SWT9_CAEEX</name>
<keyword evidence="2" id="KW-1185">Reference proteome</keyword>
<sequence>MHPLNESSIISNTFSSKKIITLNISRRNFYFSHHNLIISSTQNRQPKKEKRGAKIAKSNFNVLRIRWMSDRMGGWPGARNEME</sequence>
<reference evidence="1 2" key="1">
    <citation type="submission" date="2021-06" db="EMBL/GenBank/DDBJ databases">
        <title>Caerostris extrusa draft genome.</title>
        <authorList>
            <person name="Kono N."/>
            <person name="Arakawa K."/>
        </authorList>
    </citation>
    <scope>NUCLEOTIDE SEQUENCE [LARGE SCALE GENOMIC DNA]</scope>
</reference>
<organism evidence="1 2">
    <name type="scientific">Caerostris extrusa</name>
    <name type="common">Bark spider</name>
    <name type="synonym">Caerostris bankana</name>
    <dbReference type="NCBI Taxonomy" id="172846"/>
    <lineage>
        <taxon>Eukaryota</taxon>
        <taxon>Metazoa</taxon>
        <taxon>Ecdysozoa</taxon>
        <taxon>Arthropoda</taxon>
        <taxon>Chelicerata</taxon>
        <taxon>Arachnida</taxon>
        <taxon>Araneae</taxon>
        <taxon>Araneomorphae</taxon>
        <taxon>Entelegynae</taxon>
        <taxon>Araneoidea</taxon>
        <taxon>Araneidae</taxon>
        <taxon>Caerostris</taxon>
    </lineage>
</organism>
<gene>
    <name evidence="1" type="ORF">CEXT_20811</name>
</gene>
<proteinExistence type="predicted"/>
<protein>
    <submittedName>
        <fullName evidence="1">Uncharacterized protein</fullName>
    </submittedName>
</protein>